<accession>A0A927H808</accession>
<keyword evidence="1" id="KW-0472">Membrane</keyword>
<dbReference type="AlphaFoldDB" id="A0A927H808"/>
<dbReference type="EMBL" id="JACXIY010000018">
    <property type="protein sequence ID" value="MBD2870139.1"/>
    <property type="molecule type" value="Genomic_DNA"/>
</dbReference>
<organism evidence="2 3">
    <name type="scientific">Paenibacillus arenilitoris</name>
    <dbReference type="NCBI Taxonomy" id="2772299"/>
    <lineage>
        <taxon>Bacteria</taxon>
        <taxon>Bacillati</taxon>
        <taxon>Bacillota</taxon>
        <taxon>Bacilli</taxon>
        <taxon>Bacillales</taxon>
        <taxon>Paenibacillaceae</taxon>
        <taxon>Paenibacillus</taxon>
    </lineage>
</organism>
<keyword evidence="1" id="KW-1133">Transmembrane helix</keyword>
<feature type="transmembrane region" description="Helical" evidence="1">
    <location>
        <begin position="12"/>
        <end position="33"/>
    </location>
</feature>
<name>A0A927H808_9BACL</name>
<feature type="transmembrane region" description="Helical" evidence="1">
    <location>
        <begin position="40"/>
        <end position="60"/>
    </location>
</feature>
<feature type="transmembrane region" description="Helical" evidence="1">
    <location>
        <begin position="66"/>
        <end position="86"/>
    </location>
</feature>
<protein>
    <submittedName>
        <fullName evidence="2">DUF3397 domain-containing protein</fullName>
    </submittedName>
</protein>
<evidence type="ECO:0000313" key="2">
    <source>
        <dbReference type="EMBL" id="MBD2870139.1"/>
    </source>
</evidence>
<keyword evidence="3" id="KW-1185">Reference proteome</keyword>
<evidence type="ECO:0000313" key="3">
    <source>
        <dbReference type="Proteomes" id="UP000632125"/>
    </source>
</evidence>
<dbReference type="Proteomes" id="UP000632125">
    <property type="component" value="Unassembled WGS sequence"/>
</dbReference>
<proteinExistence type="predicted"/>
<keyword evidence="1" id="KW-0812">Transmembrane</keyword>
<feature type="transmembrane region" description="Helical" evidence="1">
    <location>
        <begin position="107"/>
        <end position="129"/>
    </location>
</feature>
<dbReference type="RefSeq" id="WP_190862817.1">
    <property type="nucleotide sequence ID" value="NZ_JACXIY010000018.1"/>
</dbReference>
<dbReference type="Pfam" id="PF11877">
    <property type="entry name" value="DUF3397"/>
    <property type="match status" value="1"/>
</dbReference>
<dbReference type="InterPro" id="IPR024515">
    <property type="entry name" value="DUF3397"/>
</dbReference>
<gene>
    <name evidence="2" type="ORF">IDH41_16250</name>
</gene>
<evidence type="ECO:0000256" key="1">
    <source>
        <dbReference type="SAM" id="Phobius"/>
    </source>
</evidence>
<comment type="caution">
    <text evidence="2">The sequence shown here is derived from an EMBL/GenBank/DDBJ whole genome shotgun (WGS) entry which is preliminary data.</text>
</comment>
<sequence>MAMIWESIKHLYAYLAVIPVIPFALILFGYGAIVQDRKKAFRLAMDITTALLIGCVAVLFDDIFSSRFGLYGILLFMLLGGGLIGNAQFRKRGNIDAKKIFRAIWRLSFFTMSLLYIVFMLIAVSKMIITGNA</sequence>
<reference evidence="2" key="1">
    <citation type="submission" date="2020-09" db="EMBL/GenBank/DDBJ databases">
        <title>A novel bacterium of genus Paenibacillus, isolated from South China Sea.</title>
        <authorList>
            <person name="Huang H."/>
            <person name="Mo K."/>
            <person name="Hu Y."/>
        </authorList>
    </citation>
    <scope>NUCLEOTIDE SEQUENCE</scope>
    <source>
        <strain evidence="2">IB182493</strain>
    </source>
</reference>